<proteinExistence type="predicted"/>
<sequence>MINKEKIIKKSVYENRLTHTSNDNELGASRPYELGHGSYDPEYETAYENCISICTCQFTPIFKNPVVYCFPDTNFFVNVWFELGTNRYYDYKHAFYALKRALNNPKNFEKFGNNSEILKYVEETVEGWQKLDKFKPKDYTWHHVFMGFEKNPRSILNDMVNWNSEVPDNVWVNPHIPDCEDLIHDKIKKNELKLLSYGELKNILNASDWIQGLGTHTGFFWDSTHYFAIMQLVKTNIHQKTYPHLGSNFQRDIFLGNTPDES</sequence>
<gene>
    <name evidence="1" type="ORF">RsTaC01_0920</name>
</gene>
<dbReference type="KEGG" id="ptrh:RsTaC01_0920"/>
<organism evidence="1">
    <name type="scientific">Candidatus Paraimprobicoccus trichonymphae</name>
    <dbReference type="NCBI Taxonomy" id="3033793"/>
    <lineage>
        <taxon>Bacteria</taxon>
        <taxon>Bacillati</taxon>
        <taxon>Bacillota</taxon>
        <taxon>Clostridia</taxon>
        <taxon>Candidatus Paraimprobicoccus</taxon>
    </lineage>
</organism>
<protein>
    <submittedName>
        <fullName evidence="1">Uncharacterized protein</fullName>
    </submittedName>
</protein>
<name>A0AA48KZK9_9FIRM</name>
<dbReference type="AlphaFoldDB" id="A0AA48KZK9"/>
<accession>A0AA48KZK9</accession>
<dbReference type="Proteomes" id="UP001335720">
    <property type="component" value="Chromosome"/>
</dbReference>
<dbReference type="EMBL" id="AP027925">
    <property type="protein sequence ID" value="BED92982.1"/>
    <property type="molecule type" value="Genomic_DNA"/>
</dbReference>
<reference evidence="1" key="1">
    <citation type="journal article" date="2023" name="ISME J.">
        <title>Emergence of putative energy parasites within Clostridia revealed by genome analysis of a novel endosymbiotic clade.</title>
        <authorList>
            <person name="Takahashi K."/>
            <person name="Kuwahara H."/>
            <person name="Horikawa Y."/>
            <person name="Izawa K."/>
            <person name="Kato D."/>
            <person name="Inagaki T."/>
            <person name="Yuki M."/>
            <person name="Ohkuma M."/>
            <person name="Hongoh Y."/>
        </authorList>
    </citation>
    <scope>NUCLEOTIDE SEQUENCE</scope>
    <source>
        <strain evidence="1">RsTa-C01</strain>
    </source>
</reference>
<evidence type="ECO:0000313" key="1">
    <source>
        <dbReference type="EMBL" id="BED92982.1"/>
    </source>
</evidence>